<name>A0A1J1ID84_9DIPT</name>
<organism evidence="1 2">
    <name type="scientific">Clunio marinus</name>
    <dbReference type="NCBI Taxonomy" id="568069"/>
    <lineage>
        <taxon>Eukaryota</taxon>
        <taxon>Metazoa</taxon>
        <taxon>Ecdysozoa</taxon>
        <taxon>Arthropoda</taxon>
        <taxon>Hexapoda</taxon>
        <taxon>Insecta</taxon>
        <taxon>Pterygota</taxon>
        <taxon>Neoptera</taxon>
        <taxon>Endopterygota</taxon>
        <taxon>Diptera</taxon>
        <taxon>Nematocera</taxon>
        <taxon>Chironomoidea</taxon>
        <taxon>Chironomidae</taxon>
        <taxon>Clunio</taxon>
    </lineage>
</organism>
<accession>A0A1J1ID84</accession>
<gene>
    <name evidence="1" type="ORF">CLUMA_CG010905</name>
</gene>
<dbReference type="AlphaFoldDB" id="A0A1J1ID84"/>
<evidence type="ECO:0000313" key="1">
    <source>
        <dbReference type="EMBL" id="CRK97516.1"/>
    </source>
</evidence>
<proteinExistence type="predicted"/>
<evidence type="ECO:0000313" key="2">
    <source>
        <dbReference type="Proteomes" id="UP000183832"/>
    </source>
</evidence>
<dbReference type="EMBL" id="CVRI01000047">
    <property type="protein sequence ID" value="CRK97516.1"/>
    <property type="molecule type" value="Genomic_DNA"/>
</dbReference>
<keyword evidence="2" id="KW-1185">Reference proteome</keyword>
<dbReference type="Proteomes" id="UP000183832">
    <property type="component" value="Unassembled WGS sequence"/>
</dbReference>
<sequence length="66" mass="7581">MSTPQQHKKLSLFQQSTIILLNTALFLPHTREKINFILNELYSKIMTNSDSLEYGFPKKTSLGLPN</sequence>
<protein>
    <submittedName>
        <fullName evidence="1">CLUMA_CG010905, isoform A</fullName>
    </submittedName>
</protein>
<reference evidence="1 2" key="1">
    <citation type="submission" date="2015-04" db="EMBL/GenBank/DDBJ databases">
        <authorList>
            <person name="Syromyatnikov M.Y."/>
            <person name="Popov V.N."/>
        </authorList>
    </citation>
    <scope>NUCLEOTIDE SEQUENCE [LARGE SCALE GENOMIC DNA]</scope>
</reference>